<reference evidence="3" key="1">
    <citation type="submission" date="2013-09" db="EMBL/GenBank/DDBJ databases">
        <title>The Genome Sequence of Anopheles maculatus species B.</title>
        <authorList>
            <consortium name="The Broad Institute Genomics Platform"/>
            <person name="Neafsey D.E."/>
            <person name="Besansky N."/>
            <person name="Howell P."/>
            <person name="Walton C."/>
            <person name="Young S.K."/>
            <person name="Zeng Q."/>
            <person name="Gargeya S."/>
            <person name="Fitzgerald M."/>
            <person name="Haas B."/>
            <person name="Abouelleil A."/>
            <person name="Allen A.W."/>
            <person name="Alvarado L."/>
            <person name="Arachchi H.M."/>
            <person name="Berlin A.M."/>
            <person name="Chapman S.B."/>
            <person name="Gainer-Dewar J."/>
            <person name="Goldberg J."/>
            <person name="Griggs A."/>
            <person name="Gujja S."/>
            <person name="Hansen M."/>
            <person name="Howarth C."/>
            <person name="Imamovic A."/>
            <person name="Ireland A."/>
            <person name="Larimer J."/>
            <person name="McCowan C."/>
            <person name="Murphy C."/>
            <person name="Pearson M."/>
            <person name="Poon T.W."/>
            <person name="Priest M."/>
            <person name="Roberts A."/>
            <person name="Saif S."/>
            <person name="Shea T."/>
            <person name="Sisk P."/>
            <person name="Sykes S."/>
            <person name="Wortman J."/>
            <person name="Nusbaum C."/>
            <person name="Birren B."/>
        </authorList>
    </citation>
    <scope>NUCLEOTIDE SEQUENCE [LARGE SCALE GENOMIC DNA]</scope>
    <source>
        <strain evidence="3">maculatus3</strain>
    </source>
</reference>
<dbReference type="VEuPathDB" id="VectorBase:AMAM011966"/>
<evidence type="ECO:0008006" key="4">
    <source>
        <dbReference type="Google" id="ProtNLM"/>
    </source>
</evidence>
<feature type="compositionally biased region" description="Polar residues" evidence="1">
    <location>
        <begin position="319"/>
        <end position="329"/>
    </location>
</feature>
<proteinExistence type="predicted"/>
<accession>A0A182SRI0</accession>
<protein>
    <recommendedName>
        <fullName evidence="4">Chitin-binding type-2 domain-containing protein</fullName>
    </recommendedName>
</protein>
<evidence type="ECO:0000256" key="1">
    <source>
        <dbReference type="SAM" id="MobiDB-lite"/>
    </source>
</evidence>
<evidence type="ECO:0000313" key="2">
    <source>
        <dbReference type="EnsemblMetazoa" id="AMAM011966-PA"/>
    </source>
</evidence>
<dbReference type="Proteomes" id="UP000075901">
    <property type="component" value="Unassembled WGS sequence"/>
</dbReference>
<evidence type="ECO:0000313" key="3">
    <source>
        <dbReference type="Proteomes" id="UP000075901"/>
    </source>
</evidence>
<feature type="region of interest" description="Disordered" evidence="1">
    <location>
        <begin position="279"/>
        <end position="337"/>
    </location>
</feature>
<dbReference type="EnsemblMetazoa" id="AMAM011966-RA">
    <property type="protein sequence ID" value="AMAM011966-PA"/>
    <property type="gene ID" value="AMAM011966"/>
</dbReference>
<sequence>MVIEVRELWLMKICSKLEYYDKLKQKCRDFPGGGFLVIMDHSTKCAHGDSGLHTFSRRDFYYVCHPDGVMIGLCPENTEEILHNFSKDYFPECHIHGQFRTAKDCTLCPYKMYYNIEKEICVPEHLQCCDYIPHERIMENYKQQHSIDCSTLDPLPTTVISAINTKITSSVPTMYQDTTQPLYADGAESVVRETSASYSTTTKYGEDEMVISAETPDYDYPYESNENDPSEMPYTMNPTMKYDYSSPTQGDVAQSSSYQTLTVEYTYQSSTEPGIYELNATETDKMTSEQTTSKSRPGYDDMEWDDGAWDIPGRKRTTKTAPTTDQPYTSDIPMTESNDDTYATAEVTEWPDHYPPSDSQYGISTIEPYEGSGYYKNLNDTTTKSDETLEINCTTDKDGEIVCNGKKLSINGYLEMLGYAFQFTKWQGLPDEPTNEHKPTLKFHFTIEYPFNYEFKAHAIDYRTSFSYEYSPTVSTEPTGYGLEETESKSYE</sequence>
<name>A0A182SRI0_9DIPT</name>
<organism evidence="2 3">
    <name type="scientific">Anopheles maculatus</name>
    <dbReference type="NCBI Taxonomy" id="74869"/>
    <lineage>
        <taxon>Eukaryota</taxon>
        <taxon>Metazoa</taxon>
        <taxon>Ecdysozoa</taxon>
        <taxon>Arthropoda</taxon>
        <taxon>Hexapoda</taxon>
        <taxon>Insecta</taxon>
        <taxon>Pterygota</taxon>
        <taxon>Neoptera</taxon>
        <taxon>Endopterygota</taxon>
        <taxon>Diptera</taxon>
        <taxon>Nematocera</taxon>
        <taxon>Culicoidea</taxon>
        <taxon>Culicidae</taxon>
        <taxon>Anophelinae</taxon>
        <taxon>Anopheles</taxon>
        <taxon>Anopheles maculatus group</taxon>
    </lineage>
</organism>
<dbReference type="AlphaFoldDB" id="A0A182SRI0"/>
<keyword evidence="3" id="KW-1185">Reference proteome</keyword>
<reference evidence="2" key="2">
    <citation type="submission" date="2020-05" db="UniProtKB">
        <authorList>
            <consortium name="EnsemblMetazoa"/>
        </authorList>
    </citation>
    <scope>IDENTIFICATION</scope>
    <source>
        <strain evidence="2">maculatus3</strain>
    </source>
</reference>